<keyword evidence="1" id="KW-0238">DNA-binding</keyword>
<protein>
    <submittedName>
        <fullName evidence="5">Lsr2 family protein</fullName>
    </submittedName>
</protein>
<dbReference type="InterPro" id="IPR055370">
    <property type="entry name" value="Lsr2_DNA-bd"/>
</dbReference>
<name>A0A5N0VIE0_9PSEU</name>
<dbReference type="GO" id="GO:0016746">
    <property type="term" value="F:acyltransferase activity"/>
    <property type="evidence" value="ECO:0007669"/>
    <property type="project" value="InterPro"/>
</dbReference>
<dbReference type="AlphaFoldDB" id="A0A5N0VIE0"/>
<dbReference type="InterPro" id="IPR042261">
    <property type="entry name" value="Lsr2-like_dimerization"/>
</dbReference>
<proteinExistence type="predicted"/>
<reference evidence="5" key="1">
    <citation type="submission" date="2019-09" db="EMBL/GenBank/DDBJ databases">
        <authorList>
            <person name="Teo W.F.A."/>
            <person name="Duangmal K."/>
        </authorList>
    </citation>
    <scope>NUCLEOTIDE SEQUENCE [LARGE SCALE GENOMIC DNA]</scope>
    <source>
        <strain evidence="5">K81G1</strain>
    </source>
</reference>
<dbReference type="GO" id="GO:0003677">
    <property type="term" value="F:DNA binding"/>
    <property type="evidence" value="ECO:0007669"/>
    <property type="project" value="UniProtKB-KW"/>
</dbReference>
<evidence type="ECO:0000256" key="2">
    <source>
        <dbReference type="SAM" id="MobiDB-lite"/>
    </source>
</evidence>
<dbReference type="InterPro" id="IPR036625">
    <property type="entry name" value="E3-bd_dom_sf"/>
</dbReference>
<accession>A0A5N0VIE0</accession>
<evidence type="ECO:0000313" key="5">
    <source>
        <dbReference type="EMBL" id="KAA9166147.1"/>
    </source>
</evidence>
<dbReference type="InterPro" id="IPR024412">
    <property type="entry name" value="Lsr2_dim_dom"/>
</dbReference>
<dbReference type="Gene3D" id="3.30.60.230">
    <property type="entry name" value="Lsr2, dimerization domain"/>
    <property type="match status" value="1"/>
</dbReference>
<gene>
    <name evidence="5" type="ORF">FPZ12_004200</name>
</gene>
<keyword evidence="6" id="KW-1185">Reference proteome</keyword>
<evidence type="ECO:0000313" key="6">
    <source>
        <dbReference type="Proteomes" id="UP000319769"/>
    </source>
</evidence>
<dbReference type="EMBL" id="VMNW02000003">
    <property type="protein sequence ID" value="KAA9166147.1"/>
    <property type="molecule type" value="Genomic_DNA"/>
</dbReference>
<dbReference type="Gene3D" id="4.10.320.10">
    <property type="entry name" value="E3-binding domain"/>
    <property type="match status" value="1"/>
</dbReference>
<feature type="domain" description="Lsr2 DNA-binding" evidence="4">
    <location>
        <begin position="76"/>
        <end position="112"/>
    </location>
</feature>
<comment type="caution">
    <text evidence="5">The sequence shown here is derived from an EMBL/GenBank/DDBJ whole genome shotgun (WGS) entry which is preliminary data.</text>
</comment>
<dbReference type="Pfam" id="PF23359">
    <property type="entry name" value="Lsr2_DNA-bd"/>
    <property type="match status" value="1"/>
</dbReference>
<organism evidence="5 6">
    <name type="scientific">Amycolatopsis acidicola</name>
    <dbReference type="NCBI Taxonomy" id="2596893"/>
    <lineage>
        <taxon>Bacteria</taxon>
        <taxon>Bacillati</taxon>
        <taxon>Actinomycetota</taxon>
        <taxon>Actinomycetes</taxon>
        <taxon>Pseudonocardiales</taxon>
        <taxon>Pseudonocardiaceae</taxon>
        <taxon>Amycolatopsis</taxon>
    </lineage>
</organism>
<feature type="compositionally biased region" description="Basic residues" evidence="2">
    <location>
        <begin position="118"/>
        <end position="132"/>
    </location>
</feature>
<evidence type="ECO:0000256" key="1">
    <source>
        <dbReference type="ARBA" id="ARBA00023125"/>
    </source>
</evidence>
<feature type="domain" description="Lsr2 dimerization" evidence="3">
    <location>
        <begin position="1"/>
        <end position="58"/>
    </location>
</feature>
<evidence type="ECO:0000259" key="4">
    <source>
        <dbReference type="Pfam" id="PF23359"/>
    </source>
</evidence>
<sequence>MAQKVQVDLVDDIDGSDATQTVPFTLDGAAYEIDLSDDNAAHLRDQLVPFITAGRRVGGRKIRSRGAAATSGATTADREHSRAVRTWALDNGWAVSDRGRIPLEVQNAYKAAQEKAATKAKAKSRPRSRRKK</sequence>
<dbReference type="OrthoDB" id="4113332at2"/>
<feature type="region of interest" description="Disordered" evidence="2">
    <location>
        <begin position="112"/>
        <end position="132"/>
    </location>
</feature>
<dbReference type="RefSeq" id="WP_144758040.1">
    <property type="nucleotide sequence ID" value="NZ_VMNW02000003.1"/>
</dbReference>
<dbReference type="Pfam" id="PF11774">
    <property type="entry name" value="Lsr2"/>
    <property type="match status" value="1"/>
</dbReference>
<evidence type="ECO:0000259" key="3">
    <source>
        <dbReference type="Pfam" id="PF11774"/>
    </source>
</evidence>
<dbReference type="Proteomes" id="UP000319769">
    <property type="component" value="Unassembled WGS sequence"/>
</dbReference>